<dbReference type="Pfam" id="PF08757">
    <property type="entry name" value="CotH"/>
    <property type="match status" value="1"/>
</dbReference>
<evidence type="ECO:0000256" key="2">
    <source>
        <dbReference type="ARBA" id="ARBA00022737"/>
    </source>
</evidence>
<dbReference type="OrthoDB" id="9806464at2"/>
<dbReference type="SMART" id="SM00365">
    <property type="entry name" value="LRR_SD22"/>
    <property type="match status" value="4"/>
</dbReference>
<evidence type="ECO:0000313" key="4">
    <source>
        <dbReference type="EMBL" id="RSL35157.1"/>
    </source>
</evidence>
<dbReference type="PANTHER" id="PTHR46652">
    <property type="entry name" value="LEUCINE-RICH REPEAT AND IQ DOMAIN-CONTAINING PROTEIN 1-RELATED"/>
    <property type="match status" value="1"/>
</dbReference>
<dbReference type="Pfam" id="PF23952">
    <property type="entry name" value="LRR_EndoS"/>
    <property type="match status" value="1"/>
</dbReference>
<gene>
    <name evidence="4" type="ORF">D7Z54_00865</name>
</gene>
<dbReference type="Gene3D" id="2.60.120.260">
    <property type="entry name" value="Galactose-binding domain-like"/>
    <property type="match status" value="1"/>
</dbReference>
<dbReference type="AlphaFoldDB" id="A0A428N9U5"/>
<evidence type="ECO:0000256" key="1">
    <source>
        <dbReference type="ARBA" id="ARBA00022614"/>
    </source>
</evidence>
<organism evidence="4 5">
    <name type="scientific">Salibacterium salarium</name>
    <dbReference type="NCBI Taxonomy" id="284579"/>
    <lineage>
        <taxon>Bacteria</taxon>
        <taxon>Bacillati</taxon>
        <taxon>Bacillota</taxon>
        <taxon>Bacilli</taxon>
        <taxon>Bacillales</taxon>
        <taxon>Bacillaceae</taxon>
    </lineage>
</organism>
<dbReference type="Pfam" id="PF13290">
    <property type="entry name" value="CHB_HEX_C_1"/>
    <property type="match status" value="1"/>
</dbReference>
<dbReference type="PROSITE" id="PS51450">
    <property type="entry name" value="LRR"/>
    <property type="match status" value="6"/>
</dbReference>
<dbReference type="InterPro" id="IPR025875">
    <property type="entry name" value="Leu-rich_rpt_4"/>
</dbReference>
<name>A0A428N9U5_9BACI</name>
<feature type="domain" description="GH29D-like beta-sandwich" evidence="3">
    <location>
        <begin position="272"/>
        <end position="341"/>
    </location>
</feature>
<dbReference type="Gene3D" id="3.80.10.10">
    <property type="entry name" value="Ribonuclease Inhibitor"/>
    <property type="match status" value="1"/>
</dbReference>
<proteinExistence type="predicted"/>
<dbReference type="InterPro" id="IPR050836">
    <property type="entry name" value="SDS22/Internalin_LRR"/>
</dbReference>
<dbReference type="InterPro" id="IPR059177">
    <property type="entry name" value="GH29D-like_dom"/>
</dbReference>
<evidence type="ECO:0000313" key="5">
    <source>
        <dbReference type="Proteomes" id="UP000275076"/>
    </source>
</evidence>
<accession>A0A428N9U5</accession>
<keyword evidence="1" id="KW-0433">Leucine-rich repeat</keyword>
<sequence length="1046" mass="119010">MEKSVDGKRKAGTTLNNKKIKRIALLLLPLAVLTGAAVFIFAGGSDVEFEDENLETAIREEIRKPEGPIRQEDLENVDTLDLSNSGIESIEGLENVTTVRNLDLQGNRMEDIQALEDLIYLEDLNLRGNHIEDLSALEGMERMVTLDVRDTGIDDLSPISTMTALTDLNVRGNDITSLEPIKNMAELRQLNVRNNHITDISVLTELTYLKDINLRNNRIEDFSPVFELPRLTKRLFVSGNPGLKMKDFVSLYDQVENMDIDEPERALVFNKDGGSYKDSQMIELSQLMGKEGTIRYTLDGSEPTLENEEVKEYTEPLEIDETTVLKAKFYDQYGNEGEMVSNTYVIGEESEFPIVSISSNPENFFGEATGIYAEGAKFDEDAPVPEETANYSQSGDLWEREGTVEIYNSDGTEMIHQQAGVRLHGNKSRYYPKKSFRLYARSDYSSENTFGYPLFESEDDQEYNRLLLRNSGNDWDKTSFRDAFIQELIEGFDVEKQAYEPALLYVNGEYWGIYNLRERIDDDYFEFKYGILEDNIDYLEGDGEVRIGNNIHYKNMTSYMEDNDVRDPDVYQQITEQLDVNNFIDYNIAEIYARNTDWPSNNNRYWREKPNGKWRWTVFDTDFGFGAIGGETSYTHHTLDFATEAGNDSWPNTDWSTMMLRTLLENKEFQSQFIGTFSHYLNTTFNEEKVVSKLDEFEAMYEPEMEKNIERWGEPDSMEQWRDNVNVMREFGQVRADYSYAHLIDYFDLDGYANLTFHMEGNHSLEVYGEEVPLENGEWSGTYAADTPLEITVDGEPAELSTNDDAVEIDEQGRIIPSVAADTEVEITDSNGESAGVIQITGEKVEKENITLEAGEEWNWQEELETDGAYASISNAGLGEMNNDTFTAEAAGDELLTVHNEDDKVIAMARIQIIDPAKEARVYNEGHPAAQYEGMWEESENDSHHKGSAVFSETAGDQIEITFEGTGIRWLGFKGPTQGIADIEIDGEAVEEVDTFAKESSFNRELVSIDGLEEGQHTMTITVTGEKQEKSNNNRVHIDSFEVLQE</sequence>
<dbReference type="InterPro" id="IPR014867">
    <property type="entry name" value="Spore_coat_CotH_CotH2/3/7"/>
</dbReference>
<dbReference type="SUPFAM" id="SSF52058">
    <property type="entry name" value="L domain-like"/>
    <property type="match status" value="1"/>
</dbReference>
<dbReference type="PANTHER" id="PTHR46652:SF3">
    <property type="entry name" value="LEUCINE-RICH REPEAT-CONTAINING PROTEIN 9"/>
    <property type="match status" value="1"/>
</dbReference>
<dbReference type="Proteomes" id="UP000275076">
    <property type="component" value="Unassembled WGS sequence"/>
</dbReference>
<keyword evidence="2" id="KW-0677">Repeat</keyword>
<dbReference type="EMBL" id="RBVX01000001">
    <property type="protein sequence ID" value="RSL35157.1"/>
    <property type="molecule type" value="Genomic_DNA"/>
</dbReference>
<protein>
    <recommendedName>
        <fullName evidence="3">GH29D-like beta-sandwich domain-containing protein</fullName>
    </recommendedName>
</protein>
<comment type="caution">
    <text evidence="4">The sequence shown here is derived from an EMBL/GenBank/DDBJ whole genome shotgun (WGS) entry which is preliminary data.</text>
</comment>
<dbReference type="Pfam" id="PF12799">
    <property type="entry name" value="LRR_4"/>
    <property type="match status" value="1"/>
</dbReference>
<dbReference type="InterPro" id="IPR032675">
    <property type="entry name" value="LRR_dom_sf"/>
</dbReference>
<evidence type="ECO:0000259" key="3">
    <source>
        <dbReference type="Pfam" id="PF13290"/>
    </source>
</evidence>
<dbReference type="InterPro" id="IPR001611">
    <property type="entry name" value="Leu-rich_rpt"/>
</dbReference>
<keyword evidence="5" id="KW-1185">Reference proteome</keyword>
<reference evidence="4 5" key="1">
    <citation type="submission" date="2018-10" db="EMBL/GenBank/DDBJ databases">
        <title>Draft genome sequence of Bacillus salarius IM0101, isolated from a hypersaline soil in Inner Mongolia, China.</title>
        <authorList>
            <person name="Yamprayoonswat W."/>
            <person name="Boonvisut S."/>
            <person name="Jumpathong W."/>
            <person name="Sittihan S."/>
            <person name="Ruangsuj P."/>
            <person name="Wanthongcharoen S."/>
            <person name="Thongpramul N."/>
            <person name="Pimmason S."/>
            <person name="Yu B."/>
            <person name="Yasawong M."/>
        </authorList>
    </citation>
    <scope>NUCLEOTIDE SEQUENCE [LARGE SCALE GENOMIC DNA]</scope>
    <source>
        <strain evidence="4 5">IM0101</strain>
    </source>
</reference>